<accession>A0ABX0KHW3</accession>
<dbReference type="RefSeq" id="WP_173578013.1">
    <property type="nucleotide sequence ID" value="NZ_WOSW01000029.1"/>
</dbReference>
<evidence type="ECO:0000313" key="3">
    <source>
        <dbReference type="Proteomes" id="UP000615326"/>
    </source>
</evidence>
<proteinExistence type="predicted"/>
<protein>
    <submittedName>
        <fullName evidence="2">Uncharacterized protein</fullName>
    </submittedName>
</protein>
<dbReference type="Proteomes" id="UP000615326">
    <property type="component" value="Unassembled WGS sequence"/>
</dbReference>
<gene>
    <name evidence="2" type="ORF">GOB84_13180</name>
</gene>
<comment type="caution">
    <text evidence="2">The sequence shown here is derived from an EMBL/GenBank/DDBJ whole genome shotgun (WGS) entry which is preliminary data.</text>
</comment>
<dbReference type="EMBL" id="WOSW01000029">
    <property type="protein sequence ID" value="NHO33497.1"/>
    <property type="molecule type" value="Genomic_DNA"/>
</dbReference>
<reference evidence="2 3" key="1">
    <citation type="journal article" date="2020" name="Int. J. Syst. Evol. Microbiol.">
        <title>Novel acetic acid bacteria from cider fermentations: Acetobacter conturbans sp. nov. and Acetobacter fallax sp. nov.</title>
        <authorList>
            <person name="Sombolestani A.S."/>
            <person name="Cleenwerck I."/>
            <person name="Cnockaert M."/>
            <person name="Borremans W."/>
            <person name="Wieme A.D."/>
            <person name="De Vuyst L."/>
            <person name="Vandamme P."/>
        </authorList>
    </citation>
    <scope>NUCLEOTIDE SEQUENCE [LARGE SCALE GENOMIC DNA]</scope>
    <source>
        <strain evidence="2 3">LMG 1637</strain>
    </source>
</reference>
<organism evidence="2 3">
    <name type="scientific">Acetobacter fallax</name>
    <dbReference type="NCBI Taxonomy" id="1737473"/>
    <lineage>
        <taxon>Bacteria</taxon>
        <taxon>Pseudomonadati</taxon>
        <taxon>Pseudomonadota</taxon>
        <taxon>Alphaproteobacteria</taxon>
        <taxon>Acetobacterales</taxon>
        <taxon>Acetobacteraceae</taxon>
        <taxon>Acetobacter</taxon>
    </lineage>
</organism>
<evidence type="ECO:0000313" key="2">
    <source>
        <dbReference type="EMBL" id="NHO33497.1"/>
    </source>
</evidence>
<feature type="region of interest" description="Disordered" evidence="1">
    <location>
        <begin position="407"/>
        <end position="430"/>
    </location>
</feature>
<evidence type="ECO:0000256" key="1">
    <source>
        <dbReference type="SAM" id="MobiDB-lite"/>
    </source>
</evidence>
<keyword evidence="3" id="KW-1185">Reference proteome</keyword>
<name>A0ABX0KHW3_9PROT</name>
<sequence>MPLPVFFSQSPDADMPEVAGPGTTPSDLLFRPLWPLVIPTVQWRGSRKDATSRIPDTLLEPLRIWFFDCYPDADLVMRLIGSGDGSALPARDPLEEPEWADPVQRASELLWVRAAAVLSRPVPPLVLDEMAETSGLRTTEIIGLLPSLAVLFAEASLLFPHGSSPVPAVVSRSDLLATLTRIAGAGLTAWTFAMPLLLAARNEIDNVLPAARAIALTFAEKGRYVAACDEALAEIFPLFEARCAKVARQLQGAKAVARDGRRVALWLSVPDFATILSLVRFATRCSVHVVPAMQLQATAARACRAQSDLLVAEDMLIHWPRASWSDSLMIAFERGNLRLRNLASIGGALSHPSDYRPGLERLATYVLEDMHLGLSLVERMRTAESLADFPKPSALLDDYLAMLPPPADERPTVRRRRRDVAWDTQPGHKV</sequence>